<dbReference type="PRINTS" id="PR00455">
    <property type="entry name" value="HTHTETR"/>
</dbReference>
<dbReference type="AlphaFoldDB" id="A0A645GC45"/>
<reference evidence="3" key="1">
    <citation type="submission" date="2019-08" db="EMBL/GenBank/DDBJ databases">
        <authorList>
            <person name="Kucharzyk K."/>
            <person name="Murdoch R.W."/>
            <person name="Higgins S."/>
            <person name="Loffler F."/>
        </authorList>
    </citation>
    <scope>NUCLEOTIDE SEQUENCE</scope>
</reference>
<dbReference type="EMBL" id="VSSQ01073351">
    <property type="protein sequence ID" value="MPN24487.1"/>
    <property type="molecule type" value="Genomic_DNA"/>
</dbReference>
<protein>
    <submittedName>
        <fullName evidence="3">HTH-type transcriptional repressor NicS</fullName>
    </submittedName>
</protein>
<dbReference type="SUPFAM" id="SSF48498">
    <property type="entry name" value="Tetracyclin repressor-like, C-terminal domain"/>
    <property type="match status" value="1"/>
</dbReference>
<dbReference type="InterPro" id="IPR001647">
    <property type="entry name" value="HTH_TetR"/>
</dbReference>
<dbReference type="Pfam" id="PF00440">
    <property type="entry name" value="TetR_N"/>
    <property type="match status" value="1"/>
</dbReference>
<evidence type="ECO:0000256" key="1">
    <source>
        <dbReference type="ARBA" id="ARBA00023125"/>
    </source>
</evidence>
<dbReference type="Pfam" id="PF17938">
    <property type="entry name" value="TetR_C_29"/>
    <property type="match status" value="1"/>
</dbReference>
<dbReference type="Gene3D" id="1.10.357.10">
    <property type="entry name" value="Tetracycline Repressor, domain 2"/>
    <property type="match status" value="1"/>
</dbReference>
<evidence type="ECO:0000259" key="2">
    <source>
        <dbReference type="PROSITE" id="PS50977"/>
    </source>
</evidence>
<dbReference type="InterPro" id="IPR041474">
    <property type="entry name" value="NicS_C"/>
</dbReference>
<dbReference type="PANTHER" id="PTHR30328:SF54">
    <property type="entry name" value="HTH-TYPE TRANSCRIPTIONAL REPRESSOR SCO4008"/>
    <property type="match status" value="1"/>
</dbReference>
<evidence type="ECO:0000313" key="3">
    <source>
        <dbReference type="EMBL" id="MPN24487.1"/>
    </source>
</evidence>
<dbReference type="PROSITE" id="PS50977">
    <property type="entry name" value="HTH_TETR_2"/>
    <property type="match status" value="1"/>
</dbReference>
<gene>
    <name evidence="3" type="primary">nicS_3</name>
    <name evidence="3" type="ORF">SDC9_171886</name>
</gene>
<dbReference type="SUPFAM" id="SSF46689">
    <property type="entry name" value="Homeodomain-like"/>
    <property type="match status" value="1"/>
</dbReference>
<proteinExistence type="predicted"/>
<name>A0A645GC45_9ZZZZ</name>
<dbReference type="InterPro" id="IPR009057">
    <property type="entry name" value="Homeodomain-like_sf"/>
</dbReference>
<comment type="caution">
    <text evidence="3">The sequence shown here is derived from an EMBL/GenBank/DDBJ whole genome shotgun (WGS) entry which is preliminary data.</text>
</comment>
<dbReference type="InterPro" id="IPR036271">
    <property type="entry name" value="Tet_transcr_reg_TetR-rel_C_sf"/>
</dbReference>
<dbReference type="GO" id="GO:0003677">
    <property type="term" value="F:DNA binding"/>
    <property type="evidence" value="ECO:0007669"/>
    <property type="project" value="UniProtKB-KW"/>
</dbReference>
<organism evidence="3">
    <name type="scientific">bioreactor metagenome</name>
    <dbReference type="NCBI Taxonomy" id="1076179"/>
    <lineage>
        <taxon>unclassified sequences</taxon>
        <taxon>metagenomes</taxon>
        <taxon>ecological metagenomes</taxon>
    </lineage>
</organism>
<dbReference type="InterPro" id="IPR050109">
    <property type="entry name" value="HTH-type_TetR-like_transc_reg"/>
</dbReference>
<dbReference type="PANTHER" id="PTHR30328">
    <property type="entry name" value="TRANSCRIPTIONAL REPRESSOR"/>
    <property type="match status" value="1"/>
</dbReference>
<keyword evidence="1" id="KW-0238">DNA-binding</keyword>
<feature type="domain" description="HTH tetR-type" evidence="2">
    <location>
        <begin position="9"/>
        <end position="69"/>
    </location>
</feature>
<sequence length="208" mass="24246">MTKQEMRTDATKKAILKFAEEEFSEKGLYGCRVDEIARKANVNKALIYRHFGNKESLYKEVLVRVYTRLGDLEEQVINLQTDYELKLKDLVHIYFQFLYDNPSFVRMVMWENLHGAKSFKERGVAETKNPILHELGRIIQEARLRSGVPESIDSDQLILTLIACSFNYFSNMNTLNIIVGKDLMLAENREKRIQATTEMLLAYLKARQ</sequence>
<accession>A0A645GC45</accession>